<name>A0ACB8W8C6_9TELE</name>
<gene>
    <name evidence="1" type="ORF">L3Q82_001578</name>
</gene>
<protein>
    <submittedName>
        <fullName evidence="1">Uncharacterized protein</fullName>
    </submittedName>
</protein>
<reference evidence="1" key="1">
    <citation type="submission" date="2022-04" db="EMBL/GenBank/DDBJ databases">
        <title>Jade perch genome.</title>
        <authorList>
            <person name="Chao B."/>
        </authorList>
    </citation>
    <scope>NUCLEOTIDE SEQUENCE</scope>
    <source>
        <strain evidence="1">CB-2022</strain>
    </source>
</reference>
<keyword evidence="2" id="KW-1185">Reference proteome</keyword>
<evidence type="ECO:0000313" key="2">
    <source>
        <dbReference type="Proteomes" id="UP000831701"/>
    </source>
</evidence>
<dbReference type="Proteomes" id="UP000831701">
    <property type="component" value="Chromosome 13"/>
</dbReference>
<evidence type="ECO:0000313" key="1">
    <source>
        <dbReference type="EMBL" id="KAI3363981.1"/>
    </source>
</evidence>
<accession>A0ACB8W8C6</accession>
<sequence length="171" mass="19160">MRPAVCGVAASHRLQRAVGVVDGGGGLQAAAWLLQREPVQRHATAGLHQRRPTYATSPSSRPERSFRLRSLPYSRLICSIVWASALLLSVPTFYFYNWYEPSHTLEAFMDEDENTDTPHSPQYVCEFRFMDNATAWKTKVAVPSTQLAVGFFFLPLLIMVFCYTAVIASPC</sequence>
<proteinExistence type="predicted"/>
<organism evidence="1 2">
    <name type="scientific">Scortum barcoo</name>
    <name type="common">barcoo grunter</name>
    <dbReference type="NCBI Taxonomy" id="214431"/>
    <lineage>
        <taxon>Eukaryota</taxon>
        <taxon>Metazoa</taxon>
        <taxon>Chordata</taxon>
        <taxon>Craniata</taxon>
        <taxon>Vertebrata</taxon>
        <taxon>Euteleostomi</taxon>
        <taxon>Actinopterygii</taxon>
        <taxon>Neopterygii</taxon>
        <taxon>Teleostei</taxon>
        <taxon>Neoteleostei</taxon>
        <taxon>Acanthomorphata</taxon>
        <taxon>Eupercaria</taxon>
        <taxon>Centrarchiformes</taxon>
        <taxon>Terapontoidei</taxon>
        <taxon>Terapontidae</taxon>
        <taxon>Scortum</taxon>
    </lineage>
</organism>
<comment type="caution">
    <text evidence="1">The sequence shown here is derived from an EMBL/GenBank/DDBJ whole genome shotgun (WGS) entry which is preliminary data.</text>
</comment>
<dbReference type="EMBL" id="CM041543">
    <property type="protein sequence ID" value="KAI3363981.1"/>
    <property type="molecule type" value="Genomic_DNA"/>
</dbReference>